<dbReference type="InterPro" id="IPR008893">
    <property type="entry name" value="WGR_domain"/>
</dbReference>
<keyword evidence="2 10" id="KW-0328">Glycosyltransferase</keyword>
<proteinExistence type="inferred from homology"/>
<feature type="region of interest" description="Disordered" evidence="11">
    <location>
        <begin position="835"/>
        <end position="872"/>
    </location>
</feature>
<dbReference type="InterPro" id="IPR036616">
    <property type="entry name" value="Poly(ADP-ribose)pol_reg_dom_sf"/>
</dbReference>
<dbReference type="SUPFAM" id="SSF47587">
    <property type="entry name" value="Domain of poly(ADP-ribose) polymerase"/>
    <property type="match status" value="1"/>
</dbReference>
<feature type="compositionally biased region" description="Low complexity" evidence="11">
    <location>
        <begin position="137"/>
        <end position="153"/>
    </location>
</feature>
<dbReference type="PROSITE" id="PS00463">
    <property type="entry name" value="ZN2_CY6_FUNGAL_1"/>
    <property type="match status" value="1"/>
</dbReference>
<feature type="domain" description="BRCT" evidence="13">
    <location>
        <begin position="12"/>
        <end position="105"/>
    </location>
</feature>
<evidence type="ECO:0000259" key="16">
    <source>
        <dbReference type="PROSITE" id="PS51977"/>
    </source>
</evidence>
<evidence type="ECO:0000256" key="3">
    <source>
        <dbReference type="ARBA" id="ARBA00022679"/>
    </source>
</evidence>
<protein>
    <recommendedName>
        <fullName evidence="10">Poly [ADP-ribose] polymerase</fullName>
        <shortName evidence="10">PARP</shortName>
        <ecNumber evidence="10">2.4.2.-</ecNumber>
    </recommendedName>
</protein>
<feature type="domain" description="Zn(2)-C6 fungal-type" evidence="12">
    <location>
        <begin position="736"/>
        <end position="766"/>
    </location>
</feature>
<dbReference type="PANTHER" id="PTHR10459">
    <property type="entry name" value="DNA LIGASE"/>
    <property type="match status" value="1"/>
</dbReference>
<dbReference type="InterPro" id="IPR036930">
    <property type="entry name" value="WGR_dom_sf"/>
</dbReference>
<feature type="compositionally biased region" description="Polar residues" evidence="11">
    <location>
        <begin position="111"/>
        <end position="130"/>
    </location>
</feature>
<dbReference type="SUPFAM" id="SSF57701">
    <property type="entry name" value="Zn2/Cys6 DNA-binding domain"/>
    <property type="match status" value="2"/>
</dbReference>
<dbReference type="InterPro" id="IPR004102">
    <property type="entry name" value="Poly(ADP-ribose)pol_reg_dom"/>
</dbReference>
<evidence type="ECO:0000256" key="8">
    <source>
        <dbReference type="ARBA" id="ARBA00024347"/>
    </source>
</evidence>
<feature type="compositionally biased region" description="Acidic residues" evidence="11">
    <location>
        <begin position="172"/>
        <end position="189"/>
    </location>
</feature>
<accession>A0ABR3VBL9</accession>
<feature type="domain" description="PARP alpha-helical" evidence="15">
    <location>
        <begin position="362"/>
        <end position="488"/>
    </location>
</feature>
<evidence type="ECO:0000259" key="12">
    <source>
        <dbReference type="PROSITE" id="PS50048"/>
    </source>
</evidence>
<reference evidence="17 18" key="1">
    <citation type="journal article" date="2024" name="Commun. Biol.">
        <title>Comparative genomic analysis of thermophilic fungi reveals convergent evolutionary adaptations and gene losses.</title>
        <authorList>
            <person name="Steindorff A.S."/>
            <person name="Aguilar-Pontes M.V."/>
            <person name="Robinson A.J."/>
            <person name="Andreopoulos B."/>
            <person name="LaButti K."/>
            <person name="Kuo A."/>
            <person name="Mondo S."/>
            <person name="Riley R."/>
            <person name="Otillar R."/>
            <person name="Haridas S."/>
            <person name="Lipzen A."/>
            <person name="Grimwood J."/>
            <person name="Schmutz J."/>
            <person name="Clum A."/>
            <person name="Reid I.D."/>
            <person name="Moisan M.C."/>
            <person name="Butler G."/>
            <person name="Nguyen T.T.M."/>
            <person name="Dewar K."/>
            <person name="Conant G."/>
            <person name="Drula E."/>
            <person name="Henrissat B."/>
            <person name="Hansel C."/>
            <person name="Singer S."/>
            <person name="Hutchinson M.I."/>
            <person name="de Vries R.P."/>
            <person name="Natvig D.O."/>
            <person name="Powell A.J."/>
            <person name="Tsang A."/>
            <person name="Grigoriev I.V."/>
        </authorList>
    </citation>
    <scope>NUCLEOTIDE SEQUENCE [LARGE SCALE GENOMIC DNA]</scope>
    <source>
        <strain evidence="17 18">CBS 620.91</strain>
    </source>
</reference>
<evidence type="ECO:0000256" key="7">
    <source>
        <dbReference type="ARBA" id="ARBA00023242"/>
    </source>
</evidence>
<dbReference type="InterPro" id="IPR036420">
    <property type="entry name" value="BRCT_dom_sf"/>
</dbReference>
<evidence type="ECO:0000256" key="1">
    <source>
        <dbReference type="ARBA" id="ARBA00004123"/>
    </source>
</evidence>
<dbReference type="SMART" id="SM00906">
    <property type="entry name" value="Fungal_trans"/>
    <property type="match status" value="1"/>
</dbReference>
<organism evidence="17 18">
    <name type="scientific">Humicola insolens</name>
    <name type="common">Soft-rot fungus</name>
    <dbReference type="NCBI Taxonomy" id="85995"/>
    <lineage>
        <taxon>Eukaryota</taxon>
        <taxon>Fungi</taxon>
        <taxon>Dikarya</taxon>
        <taxon>Ascomycota</taxon>
        <taxon>Pezizomycotina</taxon>
        <taxon>Sordariomycetes</taxon>
        <taxon>Sordariomycetidae</taxon>
        <taxon>Sordariales</taxon>
        <taxon>Chaetomiaceae</taxon>
        <taxon>Mycothermus</taxon>
    </lineage>
</organism>
<dbReference type="Gene3D" id="4.10.240.10">
    <property type="entry name" value="Zn(2)-C6 fungal-type DNA-binding domain"/>
    <property type="match status" value="2"/>
</dbReference>
<evidence type="ECO:0000256" key="11">
    <source>
        <dbReference type="SAM" id="MobiDB-lite"/>
    </source>
</evidence>
<dbReference type="InterPro" id="IPR050800">
    <property type="entry name" value="ARTD/PARP"/>
</dbReference>
<dbReference type="PROSITE" id="PS51060">
    <property type="entry name" value="PARP_ALPHA_HD"/>
    <property type="match status" value="1"/>
</dbReference>
<feature type="domain" description="Zn(2)-C6 fungal-type" evidence="12">
    <location>
        <begin position="796"/>
        <end position="826"/>
    </location>
</feature>
<evidence type="ECO:0000259" key="14">
    <source>
        <dbReference type="PROSITE" id="PS51059"/>
    </source>
</evidence>
<dbReference type="CDD" id="cd07997">
    <property type="entry name" value="WGR_PARP"/>
    <property type="match status" value="1"/>
</dbReference>
<dbReference type="SMART" id="SM00066">
    <property type="entry name" value="GAL4"/>
    <property type="match status" value="2"/>
</dbReference>
<dbReference type="SMART" id="SM00773">
    <property type="entry name" value="WGR"/>
    <property type="match status" value="1"/>
</dbReference>
<evidence type="ECO:0000256" key="10">
    <source>
        <dbReference type="RuleBase" id="RU362114"/>
    </source>
</evidence>
<dbReference type="PROSITE" id="PS51059">
    <property type="entry name" value="PARP_CATALYTIC"/>
    <property type="match status" value="1"/>
</dbReference>
<gene>
    <name evidence="17" type="ORF">VTJ49DRAFT_1875</name>
</gene>
<dbReference type="Pfam" id="PF00533">
    <property type="entry name" value="BRCT"/>
    <property type="match status" value="1"/>
</dbReference>
<evidence type="ECO:0000259" key="13">
    <source>
        <dbReference type="PROSITE" id="PS50172"/>
    </source>
</evidence>
<dbReference type="SUPFAM" id="SSF52113">
    <property type="entry name" value="BRCT domain"/>
    <property type="match status" value="1"/>
</dbReference>
<dbReference type="Pfam" id="PF00644">
    <property type="entry name" value="PARP"/>
    <property type="match status" value="1"/>
</dbReference>
<keyword evidence="6 10" id="KW-0520">NAD</keyword>
<feature type="region of interest" description="Disordered" evidence="11">
    <location>
        <begin position="330"/>
        <end position="364"/>
    </location>
</feature>
<dbReference type="InterPro" id="IPR036864">
    <property type="entry name" value="Zn2-C6_fun-type_DNA-bd_sf"/>
</dbReference>
<dbReference type="PANTHER" id="PTHR10459:SF60">
    <property type="entry name" value="POLY [ADP-RIBOSE] POLYMERASE 2"/>
    <property type="match status" value="1"/>
</dbReference>
<feature type="region of interest" description="Disordered" evidence="11">
    <location>
        <begin position="111"/>
        <end position="211"/>
    </location>
</feature>
<dbReference type="SUPFAM" id="SSF142921">
    <property type="entry name" value="WGR domain-like"/>
    <property type="match status" value="1"/>
</dbReference>
<dbReference type="Pfam" id="PF05406">
    <property type="entry name" value="WGR"/>
    <property type="match status" value="1"/>
</dbReference>
<dbReference type="EC" id="2.4.2.-" evidence="10"/>
<dbReference type="Gene3D" id="3.90.228.10">
    <property type="match status" value="1"/>
</dbReference>
<keyword evidence="5" id="KW-0479">Metal-binding</keyword>
<name>A0ABR3VBL9_HUMIN</name>
<feature type="domain" description="WGR" evidence="16">
    <location>
        <begin position="229"/>
        <end position="324"/>
    </location>
</feature>
<dbReference type="Pfam" id="PF00172">
    <property type="entry name" value="Zn_clus"/>
    <property type="match status" value="2"/>
</dbReference>
<keyword evidence="18" id="KW-1185">Reference proteome</keyword>
<dbReference type="Gene3D" id="2.20.140.10">
    <property type="entry name" value="WGR domain"/>
    <property type="match status" value="1"/>
</dbReference>
<evidence type="ECO:0000256" key="9">
    <source>
        <dbReference type="ARBA" id="ARBA00033987"/>
    </source>
</evidence>
<keyword evidence="3 10" id="KW-0808">Transferase</keyword>
<comment type="similarity">
    <text evidence="8">Belongs to the ARTD/PARP family.</text>
</comment>
<dbReference type="InterPro" id="IPR001357">
    <property type="entry name" value="BRCT_dom"/>
</dbReference>
<evidence type="ECO:0000256" key="4">
    <source>
        <dbReference type="ARBA" id="ARBA00022695"/>
    </source>
</evidence>
<keyword evidence="7" id="KW-0539">Nucleus</keyword>
<dbReference type="Gene3D" id="3.40.50.10190">
    <property type="entry name" value="BRCT domain"/>
    <property type="match status" value="1"/>
</dbReference>
<dbReference type="Gene3D" id="1.20.142.10">
    <property type="entry name" value="Poly(ADP-ribose) polymerase, regulatory domain"/>
    <property type="match status" value="1"/>
</dbReference>
<comment type="subcellular location">
    <subcellularLocation>
        <location evidence="1">Nucleus</location>
    </subcellularLocation>
</comment>
<dbReference type="PROSITE" id="PS50048">
    <property type="entry name" value="ZN2_CY6_FUNGAL_2"/>
    <property type="match status" value="2"/>
</dbReference>
<dbReference type="EMBL" id="JAZGSY010000175">
    <property type="protein sequence ID" value="KAL1839107.1"/>
    <property type="molecule type" value="Genomic_DNA"/>
</dbReference>
<feature type="compositionally biased region" description="Polar residues" evidence="11">
    <location>
        <begin position="835"/>
        <end position="848"/>
    </location>
</feature>
<sequence>MPPKRGKKAATAAKPALDGCVLALSGTFPGTTHGAIKARAEALGATVESTVTDKTTHLVASVADYEKQSTKVAKAKTLDLHIVGLEWLSLCEQNNSREPEKDHALGASAATNNSQQADASQANGTSTTKSGSRKRAPTAAADNDADDGSGTAAPKAKRTRGSKAAAAAPVKEEDEDTEMKDANDTAEPEPEVKEESKKKSKKERAMGEGQVAKSKDIRIPLDEGCSPIYGQVYIDDSGVIYDASLNQTNASANNNKFYRIQLLVDSHGQYRTWTRWGRVGERGQTHITSPSLLDGAMRVFEKKFKDKSGLSWADRGKDPKPGKYAFIERNYEESDDEDSDDDEKAAGSSDKKDRPSDWKPPQSKLEPAVQELVKLIFNQQYFDAAMSSLNYDANKLPLGKLSKATITRGFQALKDLAALINDPSVAATIHNASYNAAVEQLSNTFYSLIPHAFGRNRPPVISSEGMLKREIELLESLSDMKDAALIMKLEKANDDVHPLDKQYDGLGMREMTPLDPESTEFKQLQEYLFKTRGATHGHSYKVENIFRIERKGEYARFDDSVFGKMHQNRRLLWHGSRVTNFGGILSQGLRIAPPEAPVSGYMFGKGIYLADMASKSANYCCSYISGGTALLLLCEAELGDPMQELVNASYNAGEDAKKKGMIATWGKGQTGPLKWKDAGCVHPSLAGVMMPDTSVTPGNTNVDGAYLYYNEYIAYDVSQVRLRYLFRIKILDRRNTCVTCRARKVRCDGRQGICTNCERLGFGCSYDESVGVEVVGPGESNGPTAISVPRRRVRQACQTCHARKARCSGSLPSCDRCRAQGIECVYRPGKRSLPMQNLAQATSPTSGTGPMDVDAQAGQNPPNDYGASAVTASPGAAGGSDFPQMDLDETLVLKAFDNFFRHVHHVAVFSFLHRPSLMERYHAGSLDRALVLSIVGIASLLTDLGPGMVAYGNRCVDEAVNMCLAGLEKPTIARLQALVLATKHRILSKRFSSAFMLHAIASRFATALRLSHENPNLCFLARESRRRVMWSIYMIDVSLSTGQADVALWPYPDRQIQVQLPCNERNFDFDLPEPTEPLQSPGPDAAGVIPPLPDVLGLMALHIRLYWLRTRISECTSRATASPPPETLALLPGQLAEFAAELDLFDARLPASFRENEANFRLRSYSQRLGIFVMTHLLRRQCNLDLSRIFLPGLRESLPSAVLDGMDPLFVMHKRHSCYEHARAMADMFSQLLSLSGNKPPVADLDLPGCAFQCVRVLYHGLQTDNAALGFTQERVRELATVCLRAARLSTGGPASASIQADIERIIDNGLSLPEVPPVPEADSMTLMTPTPPASRPIDQPRQHLSPVQMSTMGPPIAPLSMPMTEAPVSAAAAGVPNVAAIASPSAAAAVAAGPAGVAPSQASALTSASNAFEEAAQALNFGQDFFGMELWSAGLPDGWNDMGQFAGGGIS</sequence>
<dbReference type="Pfam" id="PF02877">
    <property type="entry name" value="PARP_reg"/>
    <property type="match status" value="1"/>
</dbReference>
<keyword evidence="4" id="KW-0548">Nucleotidyltransferase</keyword>
<dbReference type="InterPro" id="IPR012317">
    <property type="entry name" value="Poly(ADP-ribose)pol_cat_dom"/>
</dbReference>
<dbReference type="Pfam" id="PF04082">
    <property type="entry name" value="Fungal_trans"/>
    <property type="match status" value="1"/>
</dbReference>
<dbReference type="InterPro" id="IPR007219">
    <property type="entry name" value="XnlR_reg_dom"/>
</dbReference>
<feature type="domain" description="PARP catalytic" evidence="14">
    <location>
        <begin position="497"/>
        <end position="737"/>
    </location>
</feature>
<evidence type="ECO:0000256" key="2">
    <source>
        <dbReference type="ARBA" id="ARBA00022676"/>
    </source>
</evidence>
<comment type="catalytic activity">
    <reaction evidence="9">
        <text>NAD(+) + (ADP-D-ribosyl)n-acceptor = nicotinamide + (ADP-D-ribosyl)n+1-acceptor + H(+).</text>
        <dbReference type="EC" id="2.4.2.30"/>
    </reaction>
</comment>
<dbReference type="PROSITE" id="PS51977">
    <property type="entry name" value="WGR"/>
    <property type="match status" value="1"/>
</dbReference>
<feature type="compositionally biased region" description="Acidic residues" evidence="11">
    <location>
        <begin position="333"/>
        <end position="343"/>
    </location>
</feature>
<dbReference type="Proteomes" id="UP001583172">
    <property type="component" value="Unassembled WGS sequence"/>
</dbReference>
<dbReference type="CDD" id="cd12148">
    <property type="entry name" value="fungal_TF_MHR"/>
    <property type="match status" value="1"/>
</dbReference>
<evidence type="ECO:0000256" key="6">
    <source>
        <dbReference type="ARBA" id="ARBA00023027"/>
    </source>
</evidence>
<dbReference type="CDD" id="cd00067">
    <property type="entry name" value="GAL4"/>
    <property type="match status" value="2"/>
</dbReference>
<dbReference type="CDD" id="cd01437">
    <property type="entry name" value="parp_like"/>
    <property type="match status" value="1"/>
</dbReference>
<evidence type="ECO:0000313" key="18">
    <source>
        <dbReference type="Proteomes" id="UP001583172"/>
    </source>
</evidence>
<dbReference type="CDD" id="cd17747">
    <property type="entry name" value="BRCT_PARP1"/>
    <property type="match status" value="1"/>
</dbReference>
<evidence type="ECO:0000256" key="5">
    <source>
        <dbReference type="ARBA" id="ARBA00022723"/>
    </source>
</evidence>
<dbReference type="PROSITE" id="PS50172">
    <property type="entry name" value="BRCT"/>
    <property type="match status" value="1"/>
</dbReference>
<comment type="caution">
    <text evidence="17">The sequence shown here is derived from an EMBL/GenBank/DDBJ whole genome shotgun (WGS) entry which is preliminary data.</text>
</comment>
<evidence type="ECO:0000259" key="15">
    <source>
        <dbReference type="PROSITE" id="PS51060"/>
    </source>
</evidence>
<dbReference type="SUPFAM" id="SSF56399">
    <property type="entry name" value="ADP-ribosylation"/>
    <property type="match status" value="1"/>
</dbReference>
<dbReference type="SMART" id="SM00292">
    <property type="entry name" value="BRCT"/>
    <property type="match status" value="1"/>
</dbReference>
<evidence type="ECO:0000313" key="17">
    <source>
        <dbReference type="EMBL" id="KAL1839107.1"/>
    </source>
</evidence>
<dbReference type="InterPro" id="IPR001138">
    <property type="entry name" value="Zn2Cys6_DnaBD"/>
</dbReference>